<dbReference type="STRING" id="1260918.AWC06_00915"/>
<evidence type="ECO:0000313" key="2">
    <source>
        <dbReference type="EMBL" id="ORV56804.1"/>
    </source>
</evidence>
<reference evidence="2 3" key="1">
    <citation type="submission" date="2016-01" db="EMBL/GenBank/DDBJ databases">
        <title>The new phylogeny of the genus Mycobacterium.</title>
        <authorList>
            <person name="Tarcisio F."/>
            <person name="Conor M."/>
            <person name="Antonella G."/>
            <person name="Elisabetta G."/>
            <person name="Giulia F.S."/>
            <person name="Sara T."/>
            <person name="Anna F."/>
            <person name="Clotilde B."/>
            <person name="Roberto B."/>
            <person name="Veronica D.S."/>
            <person name="Fabio R."/>
            <person name="Monica P."/>
            <person name="Olivier J."/>
            <person name="Enrico T."/>
            <person name="Nicola S."/>
        </authorList>
    </citation>
    <scope>NUCLEOTIDE SEQUENCE [LARGE SCALE GENOMIC DNA]</scope>
    <source>
        <strain evidence="2 3">DSM 45731</strain>
    </source>
</reference>
<protein>
    <recommendedName>
        <fullName evidence="1">Transglutaminase-like domain-containing protein</fullName>
    </recommendedName>
</protein>
<dbReference type="SMART" id="SM00460">
    <property type="entry name" value="TGc"/>
    <property type="match status" value="1"/>
</dbReference>
<dbReference type="PANTHER" id="PTHR33490">
    <property type="entry name" value="BLR5614 PROTEIN-RELATED"/>
    <property type="match status" value="1"/>
</dbReference>
<dbReference type="InterPro" id="IPR013589">
    <property type="entry name" value="Bac_transglu_N"/>
</dbReference>
<feature type="domain" description="Transglutaminase-like" evidence="1">
    <location>
        <begin position="167"/>
        <end position="234"/>
    </location>
</feature>
<comment type="caution">
    <text evidence="2">The sequence shown here is derived from an EMBL/GenBank/DDBJ whole genome shotgun (WGS) entry which is preliminary data.</text>
</comment>
<keyword evidence="3" id="KW-1185">Reference proteome</keyword>
<dbReference type="OrthoDB" id="9804023at2"/>
<gene>
    <name evidence="2" type="ORF">AWC06_00915</name>
</gene>
<proteinExistence type="predicted"/>
<dbReference type="Pfam" id="PF08379">
    <property type="entry name" value="Bact_transglu_N"/>
    <property type="match status" value="1"/>
</dbReference>
<dbReference type="SUPFAM" id="SSF54001">
    <property type="entry name" value="Cysteine proteinases"/>
    <property type="match status" value="1"/>
</dbReference>
<sequence length="279" mass="31024">MWRMRVLHATGYAYPSPVTASYNEARLTPRSDSRQNVILNRVETVPATRSYRYVDYWGTLVTAFDLHAPHTELTVTSSSVVETDRPEPPTAKLDWAELHTESVLDRFDEMLRPTDCTPASRRVAAVGRRITKYHEPVEAVYAAAQWVRSELDYLPGTTGVHSSGLDALREGKGVCQDFAHLTLILLRSMGIPGRYVSGYLQPTRDAGIGDTLDGHSHAWIQAWTGSWWDVDPTNDSQITEQYISLGVGRDYGDVSPLKGIYSGQGATDLDVVVEITRLA</sequence>
<dbReference type="Proteomes" id="UP000194000">
    <property type="component" value="Unassembled WGS sequence"/>
</dbReference>
<dbReference type="EMBL" id="LQOW01000031">
    <property type="protein sequence ID" value="ORV56804.1"/>
    <property type="molecule type" value="Genomic_DNA"/>
</dbReference>
<dbReference type="RefSeq" id="WP_085199613.1">
    <property type="nucleotide sequence ID" value="NZ_JACKVI010000012.1"/>
</dbReference>
<evidence type="ECO:0000259" key="1">
    <source>
        <dbReference type="SMART" id="SM00460"/>
    </source>
</evidence>
<dbReference type="InterPro" id="IPR002931">
    <property type="entry name" value="Transglutaminase-like"/>
</dbReference>
<dbReference type="PANTHER" id="PTHR33490:SF6">
    <property type="entry name" value="SLL1049 PROTEIN"/>
    <property type="match status" value="1"/>
</dbReference>
<organism evidence="2 3">
    <name type="scientific">Mycobacterium fragae</name>
    <dbReference type="NCBI Taxonomy" id="1260918"/>
    <lineage>
        <taxon>Bacteria</taxon>
        <taxon>Bacillati</taxon>
        <taxon>Actinomycetota</taxon>
        <taxon>Actinomycetes</taxon>
        <taxon>Mycobacteriales</taxon>
        <taxon>Mycobacteriaceae</taxon>
        <taxon>Mycobacterium</taxon>
    </lineage>
</organism>
<name>A0A1X1UJ13_9MYCO</name>
<dbReference type="AlphaFoldDB" id="A0A1X1UJ13"/>
<evidence type="ECO:0000313" key="3">
    <source>
        <dbReference type="Proteomes" id="UP000194000"/>
    </source>
</evidence>
<dbReference type="InterPro" id="IPR038765">
    <property type="entry name" value="Papain-like_cys_pep_sf"/>
</dbReference>
<accession>A0A1X1UJ13</accession>
<dbReference type="Gene3D" id="3.10.620.30">
    <property type="match status" value="1"/>
</dbReference>
<dbReference type="Pfam" id="PF01841">
    <property type="entry name" value="Transglut_core"/>
    <property type="match status" value="1"/>
</dbReference>